<comment type="caution">
    <text evidence="1">The sequence shown here is derived from an EMBL/GenBank/DDBJ whole genome shotgun (WGS) entry which is preliminary data.</text>
</comment>
<keyword evidence="2" id="KW-1185">Reference proteome</keyword>
<proteinExistence type="predicted"/>
<name>A0A542ZIB6_9MICO</name>
<reference evidence="1 2" key="1">
    <citation type="submission" date="2019-06" db="EMBL/GenBank/DDBJ databases">
        <title>Sequencing the genomes of 1000 actinobacteria strains.</title>
        <authorList>
            <person name="Klenk H.-P."/>
        </authorList>
    </citation>
    <scope>NUCLEOTIDE SEQUENCE [LARGE SCALE GENOMIC DNA]</scope>
    <source>
        <strain evidence="1 2">DSM 18082</strain>
    </source>
</reference>
<accession>A0A542ZIB6</accession>
<evidence type="ECO:0000313" key="1">
    <source>
        <dbReference type="EMBL" id="TQL60084.1"/>
    </source>
</evidence>
<protein>
    <submittedName>
        <fullName evidence="1">Uncharacterized protein</fullName>
    </submittedName>
</protein>
<dbReference type="EMBL" id="VFOQ01000001">
    <property type="protein sequence ID" value="TQL60084.1"/>
    <property type="molecule type" value="Genomic_DNA"/>
</dbReference>
<dbReference type="Proteomes" id="UP000319514">
    <property type="component" value="Unassembled WGS sequence"/>
</dbReference>
<sequence>MTAVEGFTTASGSAYEVHLDTRMIRRVGNAAGHPPTPRQGPDGQWRHFHDLVLVQLPGEDVSIAIAWDGAGALTLTSPLATVSPGLARLLGVPNHDGPA</sequence>
<evidence type="ECO:0000313" key="2">
    <source>
        <dbReference type="Proteomes" id="UP000319514"/>
    </source>
</evidence>
<organism evidence="1 2">
    <name type="scientific">Oryzihumus leptocrescens</name>
    <dbReference type="NCBI Taxonomy" id="297536"/>
    <lineage>
        <taxon>Bacteria</taxon>
        <taxon>Bacillati</taxon>
        <taxon>Actinomycetota</taxon>
        <taxon>Actinomycetes</taxon>
        <taxon>Micrococcales</taxon>
        <taxon>Intrasporangiaceae</taxon>
        <taxon>Oryzihumus</taxon>
    </lineage>
</organism>
<gene>
    <name evidence="1" type="ORF">FB474_1461</name>
</gene>
<dbReference type="AlphaFoldDB" id="A0A542ZIB6"/>